<organism evidence="1 2">
    <name type="scientific">Dentiscutata heterogama</name>
    <dbReference type="NCBI Taxonomy" id="1316150"/>
    <lineage>
        <taxon>Eukaryota</taxon>
        <taxon>Fungi</taxon>
        <taxon>Fungi incertae sedis</taxon>
        <taxon>Mucoromycota</taxon>
        <taxon>Glomeromycotina</taxon>
        <taxon>Glomeromycetes</taxon>
        <taxon>Diversisporales</taxon>
        <taxon>Gigasporaceae</taxon>
        <taxon>Dentiscutata</taxon>
    </lineage>
</organism>
<feature type="non-terminal residue" evidence="1">
    <location>
        <position position="1"/>
    </location>
</feature>
<dbReference type="Proteomes" id="UP000789702">
    <property type="component" value="Unassembled WGS sequence"/>
</dbReference>
<protein>
    <submittedName>
        <fullName evidence="1">15101_t:CDS:1</fullName>
    </submittedName>
</protein>
<keyword evidence="2" id="KW-1185">Reference proteome</keyword>
<gene>
    <name evidence="1" type="ORF">DHETER_LOCUS11018</name>
</gene>
<name>A0ACA9P1N9_9GLOM</name>
<sequence>DANILTKEDHNENIKTEKNKKPLEEIEKLSNILSKLVAELNQINY</sequence>
<reference evidence="1" key="1">
    <citation type="submission" date="2021-06" db="EMBL/GenBank/DDBJ databases">
        <authorList>
            <person name="Kallberg Y."/>
            <person name="Tangrot J."/>
            <person name="Rosling A."/>
        </authorList>
    </citation>
    <scope>NUCLEOTIDE SEQUENCE</scope>
    <source>
        <strain evidence="1">IL203A</strain>
    </source>
</reference>
<evidence type="ECO:0000313" key="2">
    <source>
        <dbReference type="Proteomes" id="UP000789702"/>
    </source>
</evidence>
<proteinExistence type="predicted"/>
<comment type="caution">
    <text evidence="1">The sequence shown here is derived from an EMBL/GenBank/DDBJ whole genome shotgun (WGS) entry which is preliminary data.</text>
</comment>
<accession>A0ACA9P1N9</accession>
<dbReference type="EMBL" id="CAJVPU010022952">
    <property type="protein sequence ID" value="CAG8686877.1"/>
    <property type="molecule type" value="Genomic_DNA"/>
</dbReference>
<evidence type="ECO:0000313" key="1">
    <source>
        <dbReference type="EMBL" id="CAG8686877.1"/>
    </source>
</evidence>